<evidence type="ECO:0000256" key="3">
    <source>
        <dbReference type="ARBA" id="ARBA00023167"/>
    </source>
</evidence>
<evidence type="ECO:0000256" key="2">
    <source>
        <dbReference type="ARBA" id="ARBA00022801"/>
    </source>
</evidence>
<dbReference type="Proteomes" id="UP000011083">
    <property type="component" value="Unassembled WGS sequence"/>
</dbReference>
<dbReference type="InterPro" id="IPR036412">
    <property type="entry name" value="HAD-like_sf"/>
</dbReference>
<dbReference type="InterPro" id="IPR000086">
    <property type="entry name" value="NUDIX_hydrolase_dom"/>
</dbReference>
<dbReference type="RefSeq" id="XP_004336256.1">
    <property type="nucleotide sequence ID" value="XM_004336208.1"/>
</dbReference>
<keyword evidence="3" id="KW-0486">Methionine biosynthesis</keyword>
<dbReference type="InterPro" id="IPR023214">
    <property type="entry name" value="HAD_sf"/>
</dbReference>
<protein>
    <submittedName>
        <fullName evidence="5">Enolase-phosphatase E1, putative</fullName>
    </submittedName>
</protein>
<dbReference type="OrthoDB" id="272500at2759"/>
<dbReference type="SUPFAM" id="SSF55811">
    <property type="entry name" value="Nudix"/>
    <property type="match status" value="1"/>
</dbReference>
<organism evidence="5 6">
    <name type="scientific">Acanthamoeba castellanii (strain ATCC 30010 / Neff)</name>
    <dbReference type="NCBI Taxonomy" id="1257118"/>
    <lineage>
        <taxon>Eukaryota</taxon>
        <taxon>Amoebozoa</taxon>
        <taxon>Discosea</taxon>
        <taxon>Longamoebia</taxon>
        <taxon>Centramoebida</taxon>
        <taxon>Acanthamoebidae</taxon>
        <taxon>Acanthamoeba</taxon>
    </lineage>
</organism>
<gene>
    <name evidence="5" type="ORF">ACA1_082160</name>
</gene>
<dbReference type="GO" id="GO:0000287">
    <property type="term" value="F:magnesium ion binding"/>
    <property type="evidence" value="ECO:0007669"/>
    <property type="project" value="InterPro"/>
</dbReference>
<dbReference type="SFLD" id="SFLDG01129">
    <property type="entry name" value="C1.5:_HAD__Beta-PGM__Phosphata"/>
    <property type="match status" value="1"/>
</dbReference>
<dbReference type="EMBL" id="KB008064">
    <property type="protein sequence ID" value="ELR14243.1"/>
    <property type="molecule type" value="Genomic_DNA"/>
</dbReference>
<evidence type="ECO:0000313" key="5">
    <source>
        <dbReference type="EMBL" id="ELR14243.1"/>
    </source>
</evidence>
<name>L8GNB9_ACACF</name>
<dbReference type="AlphaFoldDB" id="L8GNB9"/>
<dbReference type="KEGG" id="acan:ACA1_082160"/>
<dbReference type="SFLD" id="SFLDF00044">
    <property type="entry name" value="enolase-phosphatase"/>
    <property type="match status" value="1"/>
</dbReference>
<dbReference type="NCBIfam" id="TIGR01691">
    <property type="entry name" value="enolase-ppase"/>
    <property type="match status" value="1"/>
</dbReference>
<dbReference type="SFLD" id="SFLDS00003">
    <property type="entry name" value="Haloacid_Dehalogenase"/>
    <property type="match status" value="1"/>
</dbReference>
<evidence type="ECO:0000259" key="4">
    <source>
        <dbReference type="PROSITE" id="PS51462"/>
    </source>
</evidence>
<dbReference type="CDD" id="cd01629">
    <property type="entry name" value="HAD_EP"/>
    <property type="match status" value="1"/>
</dbReference>
<accession>L8GNB9</accession>
<keyword evidence="6" id="KW-1185">Reference proteome</keyword>
<dbReference type="SFLD" id="SFLDG01133">
    <property type="entry name" value="C1.5.4:_Enolase-phosphatase_Li"/>
    <property type="match status" value="1"/>
</dbReference>
<keyword evidence="1" id="KW-0028">Amino-acid biosynthesis</keyword>
<dbReference type="PROSITE" id="PS51462">
    <property type="entry name" value="NUDIX"/>
    <property type="match status" value="1"/>
</dbReference>
<dbReference type="InterPro" id="IPR015797">
    <property type="entry name" value="NUDIX_hydrolase-like_dom_sf"/>
</dbReference>
<dbReference type="Pfam" id="PF00702">
    <property type="entry name" value="Hydrolase"/>
    <property type="match status" value="1"/>
</dbReference>
<sequence>MSSPSLIGAVVLDIEGTTTSISFVADVMFPYVRRNLQTYLDQHWDEAQLQADVKLLRELSQEDAKNGVAGVPVIPEEGDKATALGKVVKNVTWQMDQDRKSTALKALQGHMWESGFASGELIGDVYEDVIPFLKRLDELMIPTYIYSSGSVHAQKLLFGHTAAGDLLHFFKGHFDTTIGLKVESPSYDNITKAIGVAPEHTLFATDNILEAYAAEKAGWHAALADRPGNKALPEGHHFPVVDSLYKLLDGTDKFAFPKDVQRVPRVGIAVIVARRSDNKVLVGKRKGSHGQGCYALPGGHLDFGESWEEAGRREVMEETGLELGDDFKFATVVNVVAYNLHYVTLFFLAHRRSEEQEAEVMEPHKCESWEWVDWDAFPQPWFSSIRLLKEDRWSPFS</sequence>
<dbReference type="PANTHER" id="PTHR20371:SF1">
    <property type="entry name" value="ENOLASE-PHOSPHATASE E1"/>
    <property type="match status" value="1"/>
</dbReference>
<dbReference type="PRINTS" id="PR00502">
    <property type="entry name" value="NUDIXFAMILY"/>
</dbReference>
<keyword evidence="2" id="KW-0378">Hydrolase</keyword>
<reference evidence="5 6" key="1">
    <citation type="journal article" date="2013" name="Genome Biol.">
        <title>Genome of Acanthamoeba castellanii highlights extensive lateral gene transfer and early evolution of tyrosine kinase signaling.</title>
        <authorList>
            <person name="Clarke M."/>
            <person name="Lohan A.J."/>
            <person name="Liu B."/>
            <person name="Lagkouvardos I."/>
            <person name="Roy S."/>
            <person name="Zafar N."/>
            <person name="Bertelli C."/>
            <person name="Schilde C."/>
            <person name="Kianianmomeni A."/>
            <person name="Burglin T.R."/>
            <person name="Frech C."/>
            <person name="Turcotte B."/>
            <person name="Kopec K.O."/>
            <person name="Synnott J.M."/>
            <person name="Choo C."/>
            <person name="Paponov I."/>
            <person name="Finkler A."/>
            <person name="Soon Heng Tan C."/>
            <person name="Hutchins A.P."/>
            <person name="Weinmeier T."/>
            <person name="Rattei T."/>
            <person name="Chu J.S."/>
            <person name="Gimenez G."/>
            <person name="Irimia M."/>
            <person name="Rigden D.J."/>
            <person name="Fitzpatrick D.A."/>
            <person name="Lorenzo-Morales J."/>
            <person name="Bateman A."/>
            <person name="Chiu C.H."/>
            <person name="Tang P."/>
            <person name="Hegemann P."/>
            <person name="Fromm H."/>
            <person name="Raoult D."/>
            <person name="Greub G."/>
            <person name="Miranda-Saavedra D."/>
            <person name="Chen N."/>
            <person name="Nash P."/>
            <person name="Ginger M.L."/>
            <person name="Horn M."/>
            <person name="Schaap P."/>
            <person name="Caler L."/>
            <person name="Loftus B."/>
        </authorList>
    </citation>
    <scope>NUCLEOTIDE SEQUENCE [LARGE SCALE GENOMIC DNA]</scope>
    <source>
        <strain evidence="5 6">Neff</strain>
    </source>
</reference>
<dbReference type="GeneID" id="14914823"/>
<feature type="domain" description="Nudix hydrolase" evidence="4">
    <location>
        <begin position="263"/>
        <end position="397"/>
    </location>
</feature>
<dbReference type="STRING" id="1257118.L8GNB9"/>
<dbReference type="Gene3D" id="1.10.720.60">
    <property type="match status" value="1"/>
</dbReference>
<evidence type="ECO:0000313" key="6">
    <source>
        <dbReference type="Proteomes" id="UP000011083"/>
    </source>
</evidence>
<dbReference type="InterPro" id="IPR023943">
    <property type="entry name" value="Enolase-ppase_E1"/>
</dbReference>
<dbReference type="Gene3D" id="3.90.79.10">
    <property type="entry name" value="Nucleoside Triphosphate Pyrophosphohydrolase"/>
    <property type="match status" value="1"/>
</dbReference>
<dbReference type="CDD" id="cd04678">
    <property type="entry name" value="NUDIX_MTH2_Nudt15"/>
    <property type="match status" value="1"/>
</dbReference>
<dbReference type="FunFam" id="3.90.79.10:FF:000060">
    <property type="entry name" value="Nudix hydrolase 1"/>
    <property type="match status" value="1"/>
</dbReference>
<dbReference type="SUPFAM" id="SSF56784">
    <property type="entry name" value="HAD-like"/>
    <property type="match status" value="1"/>
</dbReference>
<dbReference type="InterPro" id="IPR020476">
    <property type="entry name" value="Nudix_hydrolase"/>
</dbReference>
<dbReference type="PANTHER" id="PTHR20371">
    <property type="entry name" value="ENOLASE-PHOSPHATASE E1"/>
    <property type="match status" value="1"/>
</dbReference>
<dbReference type="Pfam" id="PF00293">
    <property type="entry name" value="NUDIX"/>
    <property type="match status" value="1"/>
</dbReference>
<dbReference type="Gene3D" id="3.40.50.1000">
    <property type="entry name" value="HAD superfamily/HAD-like"/>
    <property type="match status" value="1"/>
</dbReference>
<dbReference type="GO" id="GO:0019509">
    <property type="term" value="P:L-methionine salvage from methylthioadenosine"/>
    <property type="evidence" value="ECO:0007669"/>
    <property type="project" value="InterPro"/>
</dbReference>
<dbReference type="VEuPathDB" id="AmoebaDB:ACA1_082160"/>
<dbReference type="GO" id="GO:0043874">
    <property type="term" value="F:acireductone synthase activity"/>
    <property type="evidence" value="ECO:0007669"/>
    <property type="project" value="InterPro"/>
</dbReference>
<evidence type="ECO:0000256" key="1">
    <source>
        <dbReference type="ARBA" id="ARBA00022605"/>
    </source>
</evidence>
<proteinExistence type="predicted"/>